<dbReference type="EMBL" id="CAJNON010000290">
    <property type="protein sequence ID" value="CAF1172615.1"/>
    <property type="molecule type" value="Genomic_DNA"/>
</dbReference>
<keyword evidence="1" id="KW-0472">Membrane</keyword>
<dbReference type="Gene3D" id="3.30.40.10">
    <property type="entry name" value="Zinc/RING finger domain, C3HC4 (zinc finger)"/>
    <property type="match status" value="1"/>
</dbReference>
<reference evidence="3" key="1">
    <citation type="submission" date="2021-02" db="EMBL/GenBank/DDBJ databases">
        <authorList>
            <person name="Nowell W R."/>
        </authorList>
    </citation>
    <scope>NUCLEOTIDE SEQUENCE</scope>
</reference>
<sequence length="276" mass="31204">MQAAPQNRPEEYDLVCPITLRVFRDPVTAADGHTYERQAIVRWIKEHGTSPLTRQPLNIDDLMPDYDVKDIIDRRPSLTASIDVHDESMANRNQRITPVNNKVLITKRNTCHVLHEGLCCRRRCCILIMILSAIVLLAFALTAGLFMTITSSMQPTYSSSLNASNPKYCRLSKKCSVPDFYFEAIPINVSTNGSYSIVIKSRIDTYAYIYKENFNLSKPKQNLLRNDGDSSEEHKSHLKVFLRSGHKYILVVTTKKPRETGMFTVTGSGVGSVIFV</sequence>
<dbReference type="PANTHER" id="PTHR46573">
    <property type="entry name" value="WD REPEAT, SAM AND U-BOX DOMAIN-CONTAINING PROTEIN 1"/>
    <property type="match status" value="1"/>
</dbReference>
<dbReference type="GO" id="GO:0004842">
    <property type="term" value="F:ubiquitin-protein transferase activity"/>
    <property type="evidence" value="ECO:0007669"/>
    <property type="project" value="InterPro"/>
</dbReference>
<keyword evidence="1" id="KW-1133">Transmembrane helix</keyword>
<dbReference type="EMBL" id="CAJOAY010004050">
    <property type="protein sequence ID" value="CAF4052445.1"/>
    <property type="molecule type" value="Genomic_DNA"/>
</dbReference>
<feature type="domain" description="U-box" evidence="2">
    <location>
        <begin position="9"/>
        <end position="82"/>
    </location>
</feature>
<evidence type="ECO:0000313" key="5">
    <source>
        <dbReference type="Proteomes" id="UP000663891"/>
    </source>
</evidence>
<dbReference type="Pfam" id="PF04564">
    <property type="entry name" value="U-box"/>
    <property type="match status" value="1"/>
</dbReference>
<gene>
    <name evidence="4" type="ORF">OKA104_LOCUS32876</name>
    <name evidence="3" type="ORF">VCS650_LOCUS24011</name>
</gene>
<dbReference type="AlphaFoldDB" id="A0A814UBU2"/>
<dbReference type="InterPro" id="IPR013083">
    <property type="entry name" value="Znf_RING/FYVE/PHD"/>
</dbReference>
<evidence type="ECO:0000313" key="4">
    <source>
        <dbReference type="EMBL" id="CAF4052445.1"/>
    </source>
</evidence>
<dbReference type="SMART" id="SM00504">
    <property type="entry name" value="Ubox"/>
    <property type="match status" value="1"/>
</dbReference>
<protein>
    <recommendedName>
        <fullName evidence="2">U-box domain-containing protein</fullName>
    </recommendedName>
</protein>
<dbReference type="PROSITE" id="PS51698">
    <property type="entry name" value="U_BOX"/>
    <property type="match status" value="1"/>
</dbReference>
<evidence type="ECO:0000313" key="3">
    <source>
        <dbReference type="EMBL" id="CAF1172615.1"/>
    </source>
</evidence>
<feature type="transmembrane region" description="Helical" evidence="1">
    <location>
        <begin position="126"/>
        <end position="149"/>
    </location>
</feature>
<evidence type="ECO:0000259" key="2">
    <source>
        <dbReference type="PROSITE" id="PS51698"/>
    </source>
</evidence>
<dbReference type="InterPro" id="IPR003613">
    <property type="entry name" value="Ubox_domain"/>
</dbReference>
<dbReference type="OrthoDB" id="10064100at2759"/>
<keyword evidence="1" id="KW-0812">Transmembrane</keyword>
<organism evidence="3 5">
    <name type="scientific">Adineta steineri</name>
    <dbReference type="NCBI Taxonomy" id="433720"/>
    <lineage>
        <taxon>Eukaryota</taxon>
        <taxon>Metazoa</taxon>
        <taxon>Spiralia</taxon>
        <taxon>Gnathifera</taxon>
        <taxon>Rotifera</taxon>
        <taxon>Eurotatoria</taxon>
        <taxon>Bdelloidea</taxon>
        <taxon>Adinetida</taxon>
        <taxon>Adinetidae</taxon>
        <taxon>Adineta</taxon>
    </lineage>
</organism>
<proteinExistence type="predicted"/>
<accession>A0A814UBU2</accession>
<dbReference type="GO" id="GO:0016567">
    <property type="term" value="P:protein ubiquitination"/>
    <property type="evidence" value="ECO:0007669"/>
    <property type="project" value="InterPro"/>
</dbReference>
<dbReference type="SUPFAM" id="SSF57850">
    <property type="entry name" value="RING/U-box"/>
    <property type="match status" value="1"/>
</dbReference>
<dbReference type="Proteomes" id="UP000663891">
    <property type="component" value="Unassembled WGS sequence"/>
</dbReference>
<comment type="caution">
    <text evidence="3">The sequence shown here is derived from an EMBL/GenBank/DDBJ whole genome shotgun (WGS) entry which is preliminary data.</text>
</comment>
<dbReference type="Proteomes" id="UP000663881">
    <property type="component" value="Unassembled WGS sequence"/>
</dbReference>
<dbReference type="CDD" id="cd16655">
    <property type="entry name" value="RING-Ubox_WDSUB1-like"/>
    <property type="match status" value="1"/>
</dbReference>
<dbReference type="PANTHER" id="PTHR46573:SF1">
    <property type="entry name" value="WD REPEAT, SAM AND U-BOX DOMAIN-CONTAINING PROTEIN 1"/>
    <property type="match status" value="1"/>
</dbReference>
<evidence type="ECO:0000256" key="1">
    <source>
        <dbReference type="SAM" id="Phobius"/>
    </source>
</evidence>
<name>A0A814UBU2_9BILA</name>
<dbReference type="InterPro" id="IPR052085">
    <property type="entry name" value="WD-SAM-U-box"/>
</dbReference>